<keyword evidence="2 8" id="KW-0863">Zinc-finger</keyword>
<gene>
    <name evidence="10" type="ORF">HUJ06_014404</name>
</gene>
<dbReference type="PANTHER" id="PTHR46813">
    <property type="entry name" value="GATA TRANSCRIPTION FACTOR 18"/>
    <property type="match status" value="1"/>
</dbReference>
<keyword evidence="6" id="KW-0804">Transcription</keyword>
<organism evidence="10 11">
    <name type="scientific">Nelumbo nucifera</name>
    <name type="common">Sacred lotus</name>
    <dbReference type="NCBI Taxonomy" id="4432"/>
    <lineage>
        <taxon>Eukaryota</taxon>
        <taxon>Viridiplantae</taxon>
        <taxon>Streptophyta</taxon>
        <taxon>Embryophyta</taxon>
        <taxon>Tracheophyta</taxon>
        <taxon>Spermatophyta</taxon>
        <taxon>Magnoliopsida</taxon>
        <taxon>Proteales</taxon>
        <taxon>Nelumbonaceae</taxon>
        <taxon>Nelumbo</taxon>
    </lineage>
</organism>
<evidence type="ECO:0000313" key="11">
    <source>
        <dbReference type="Proteomes" id="UP000607653"/>
    </source>
</evidence>
<evidence type="ECO:0000256" key="6">
    <source>
        <dbReference type="ARBA" id="ARBA00023163"/>
    </source>
</evidence>
<protein>
    <recommendedName>
        <fullName evidence="9">GATA-type domain-containing protein</fullName>
    </recommendedName>
</protein>
<comment type="similarity">
    <text evidence="7">Belongs to the type IV zinc-finger family. Class B subfamily.</text>
</comment>
<dbReference type="Pfam" id="PF00320">
    <property type="entry name" value="GATA"/>
    <property type="match status" value="1"/>
</dbReference>
<keyword evidence="3" id="KW-0862">Zinc</keyword>
<reference evidence="10 11" key="1">
    <citation type="journal article" date="2020" name="Mol. Biol. Evol.">
        <title>Distinct Expression and Methylation Patterns for Genes with Different Fates following a Single Whole-Genome Duplication in Flowering Plants.</title>
        <authorList>
            <person name="Shi T."/>
            <person name="Rahmani R.S."/>
            <person name="Gugger P.F."/>
            <person name="Wang M."/>
            <person name="Li H."/>
            <person name="Zhang Y."/>
            <person name="Li Z."/>
            <person name="Wang Q."/>
            <person name="Van de Peer Y."/>
            <person name="Marchal K."/>
            <person name="Chen J."/>
        </authorList>
    </citation>
    <scope>NUCLEOTIDE SEQUENCE [LARGE SCALE GENOMIC DNA]</scope>
    <source>
        <tissue evidence="10">Leaf</tissue>
    </source>
</reference>
<name>A0A822Z8R6_NELNU</name>
<evidence type="ECO:0000256" key="5">
    <source>
        <dbReference type="ARBA" id="ARBA00023125"/>
    </source>
</evidence>
<evidence type="ECO:0000256" key="2">
    <source>
        <dbReference type="ARBA" id="ARBA00022771"/>
    </source>
</evidence>
<evidence type="ECO:0000256" key="7">
    <source>
        <dbReference type="ARBA" id="ARBA00024019"/>
    </source>
</evidence>
<dbReference type="SUPFAM" id="SSF57716">
    <property type="entry name" value="Glucocorticoid receptor-like (DNA-binding domain)"/>
    <property type="match status" value="1"/>
</dbReference>
<sequence length="117" mass="12785">MQSYGGLHGNYGWLNGNLGLMDAKGKKPMARSVSVGSVINMRCLACGTTKTPLWRPGPGPKGNKFLCNACGIRYHKELRKNKGEKLVGETRVLSSENGAVMSAICFCFLDLEFWSNL</sequence>
<dbReference type="CDD" id="cd00202">
    <property type="entry name" value="ZnF_GATA"/>
    <property type="match status" value="1"/>
</dbReference>
<evidence type="ECO:0000256" key="8">
    <source>
        <dbReference type="PROSITE-ProRule" id="PRU00094"/>
    </source>
</evidence>
<proteinExistence type="inferred from homology"/>
<dbReference type="EMBL" id="DUZY01000005">
    <property type="protein sequence ID" value="DAD40081.1"/>
    <property type="molecule type" value="Genomic_DNA"/>
</dbReference>
<dbReference type="GO" id="GO:0043565">
    <property type="term" value="F:sequence-specific DNA binding"/>
    <property type="evidence" value="ECO:0007669"/>
    <property type="project" value="InterPro"/>
</dbReference>
<dbReference type="Gene3D" id="3.30.50.10">
    <property type="entry name" value="Erythroid Transcription Factor GATA-1, subunit A"/>
    <property type="match status" value="1"/>
</dbReference>
<dbReference type="PANTHER" id="PTHR46813:SF16">
    <property type="entry name" value="GATA TRANSCRIPTION FACTOR 18"/>
    <property type="match status" value="1"/>
</dbReference>
<evidence type="ECO:0000256" key="4">
    <source>
        <dbReference type="ARBA" id="ARBA00023015"/>
    </source>
</evidence>
<keyword evidence="1" id="KW-0479">Metal-binding</keyword>
<dbReference type="GO" id="GO:0006355">
    <property type="term" value="P:regulation of DNA-templated transcription"/>
    <property type="evidence" value="ECO:0007669"/>
    <property type="project" value="InterPro"/>
</dbReference>
<evidence type="ECO:0000256" key="1">
    <source>
        <dbReference type="ARBA" id="ARBA00022723"/>
    </source>
</evidence>
<comment type="caution">
    <text evidence="10">The sequence shown here is derived from an EMBL/GenBank/DDBJ whole genome shotgun (WGS) entry which is preliminary data.</text>
</comment>
<dbReference type="InterPro" id="IPR013088">
    <property type="entry name" value="Znf_NHR/GATA"/>
</dbReference>
<keyword evidence="11" id="KW-1185">Reference proteome</keyword>
<feature type="domain" description="GATA-type" evidence="9">
    <location>
        <begin position="37"/>
        <end position="74"/>
    </location>
</feature>
<dbReference type="GO" id="GO:0008270">
    <property type="term" value="F:zinc ion binding"/>
    <property type="evidence" value="ECO:0007669"/>
    <property type="project" value="UniProtKB-KW"/>
</dbReference>
<dbReference type="Proteomes" id="UP000607653">
    <property type="component" value="Unassembled WGS sequence"/>
</dbReference>
<evidence type="ECO:0000256" key="3">
    <source>
        <dbReference type="ARBA" id="ARBA00022833"/>
    </source>
</evidence>
<dbReference type="PROSITE" id="PS50114">
    <property type="entry name" value="GATA_ZN_FINGER_2"/>
    <property type="match status" value="1"/>
</dbReference>
<accession>A0A822Z8R6</accession>
<dbReference type="SMART" id="SM00401">
    <property type="entry name" value="ZnF_GATA"/>
    <property type="match status" value="1"/>
</dbReference>
<keyword evidence="4" id="KW-0805">Transcription regulation</keyword>
<evidence type="ECO:0000259" key="9">
    <source>
        <dbReference type="PROSITE" id="PS50114"/>
    </source>
</evidence>
<evidence type="ECO:0000313" key="10">
    <source>
        <dbReference type="EMBL" id="DAD40081.1"/>
    </source>
</evidence>
<keyword evidence="5" id="KW-0238">DNA-binding</keyword>
<dbReference type="AlphaFoldDB" id="A0A822Z8R6"/>
<dbReference type="InterPro" id="IPR000679">
    <property type="entry name" value="Znf_GATA"/>
</dbReference>